<feature type="compositionally biased region" description="Low complexity" evidence="1">
    <location>
        <begin position="36"/>
        <end position="65"/>
    </location>
</feature>
<keyword evidence="4" id="KW-1185">Reference proteome</keyword>
<protein>
    <submittedName>
        <fullName evidence="3">Uncharacterized protein</fullName>
    </submittedName>
</protein>
<feature type="non-terminal residue" evidence="3">
    <location>
        <position position="1"/>
    </location>
</feature>
<sequence length="251" mass="27399">IRNLSLLATLFMLAPIYVQAGEQSTPAVSPTATIVNTNSSTPGNTPTTTPTTTPATTPATTSATTDIPSNADKRIKSGFSKSHDLNEMSTKRVPSTHNITTNFLESDATSNHNVTSSHNLQEITTENNLNETTTTRSLQDKTTTNNFYNISTKQDQQETIKPNGHTQTSDRYTQSLQYISTINWKSVRNSHLLKTGKAIINQEDGSSSFQDKEVLLELHSVAVLQENMSTTLAIDAALCVSVIDSFKEDFV</sequence>
<evidence type="ECO:0000256" key="2">
    <source>
        <dbReference type="SAM" id="SignalP"/>
    </source>
</evidence>
<gene>
    <name evidence="3" type="ORF">OTU49_014626</name>
</gene>
<evidence type="ECO:0000313" key="4">
    <source>
        <dbReference type="Proteomes" id="UP001445076"/>
    </source>
</evidence>
<keyword evidence="2" id="KW-0732">Signal</keyword>
<dbReference type="Proteomes" id="UP001445076">
    <property type="component" value="Unassembled WGS sequence"/>
</dbReference>
<feature type="chain" id="PRO_5043990605" evidence="2">
    <location>
        <begin position="21"/>
        <end position="251"/>
    </location>
</feature>
<comment type="caution">
    <text evidence="3">The sequence shown here is derived from an EMBL/GenBank/DDBJ whole genome shotgun (WGS) entry which is preliminary data.</text>
</comment>
<name>A0AAW0VNY2_CHEQU</name>
<feature type="signal peptide" evidence="2">
    <location>
        <begin position="1"/>
        <end position="20"/>
    </location>
</feature>
<proteinExistence type="predicted"/>
<organism evidence="3 4">
    <name type="scientific">Cherax quadricarinatus</name>
    <name type="common">Australian red claw crayfish</name>
    <dbReference type="NCBI Taxonomy" id="27406"/>
    <lineage>
        <taxon>Eukaryota</taxon>
        <taxon>Metazoa</taxon>
        <taxon>Ecdysozoa</taxon>
        <taxon>Arthropoda</taxon>
        <taxon>Crustacea</taxon>
        <taxon>Multicrustacea</taxon>
        <taxon>Malacostraca</taxon>
        <taxon>Eumalacostraca</taxon>
        <taxon>Eucarida</taxon>
        <taxon>Decapoda</taxon>
        <taxon>Pleocyemata</taxon>
        <taxon>Astacidea</taxon>
        <taxon>Parastacoidea</taxon>
        <taxon>Parastacidae</taxon>
        <taxon>Cherax</taxon>
    </lineage>
</organism>
<dbReference type="EMBL" id="JARKIK010005232">
    <property type="protein sequence ID" value="KAK8718586.1"/>
    <property type="molecule type" value="Genomic_DNA"/>
</dbReference>
<feature type="non-terminal residue" evidence="3">
    <location>
        <position position="251"/>
    </location>
</feature>
<evidence type="ECO:0000313" key="3">
    <source>
        <dbReference type="EMBL" id="KAK8718586.1"/>
    </source>
</evidence>
<feature type="region of interest" description="Disordered" evidence="1">
    <location>
        <begin position="149"/>
        <end position="169"/>
    </location>
</feature>
<dbReference type="AlphaFoldDB" id="A0AAW0VNY2"/>
<accession>A0AAW0VNY2</accession>
<feature type="region of interest" description="Disordered" evidence="1">
    <location>
        <begin position="34"/>
        <end position="72"/>
    </location>
</feature>
<reference evidence="3 4" key="1">
    <citation type="journal article" date="2024" name="BMC Genomics">
        <title>Genome assembly of redclaw crayfish (Cherax quadricarinatus) provides insights into its immune adaptation and hypoxia tolerance.</title>
        <authorList>
            <person name="Liu Z."/>
            <person name="Zheng J."/>
            <person name="Li H."/>
            <person name="Fang K."/>
            <person name="Wang S."/>
            <person name="He J."/>
            <person name="Zhou D."/>
            <person name="Weng S."/>
            <person name="Chi M."/>
            <person name="Gu Z."/>
            <person name="He J."/>
            <person name="Li F."/>
            <person name="Wang M."/>
        </authorList>
    </citation>
    <scope>NUCLEOTIDE SEQUENCE [LARGE SCALE GENOMIC DNA]</scope>
    <source>
        <strain evidence="3">ZL_2023a</strain>
    </source>
</reference>
<evidence type="ECO:0000256" key="1">
    <source>
        <dbReference type="SAM" id="MobiDB-lite"/>
    </source>
</evidence>